<dbReference type="EMBL" id="CP102173">
    <property type="protein sequence ID" value="UUP12710.1"/>
    <property type="molecule type" value="Genomic_DNA"/>
</dbReference>
<dbReference type="PANTHER" id="PTHR34700:SF4">
    <property type="entry name" value="PHAGE-LIKE ELEMENT PBSX PROTEIN XKDP"/>
    <property type="match status" value="1"/>
</dbReference>
<proteinExistence type="predicted"/>
<gene>
    <name evidence="4" type="ORF">NQV15_12705</name>
</gene>
<feature type="transmembrane region" description="Helical" evidence="2">
    <location>
        <begin position="37"/>
        <end position="59"/>
    </location>
</feature>
<accession>A0ABY5M3D6</accession>
<evidence type="ECO:0000313" key="4">
    <source>
        <dbReference type="EMBL" id="UUP12710.1"/>
    </source>
</evidence>
<dbReference type="Proteomes" id="UP001316184">
    <property type="component" value="Chromosome"/>
</dbReference>
<organism evidence="4 5">
    <name type="scientific">Aeromicrobium wangtongii</name>
    <dbReference type="NCBI Taxonomy" id="2969247"/>
    <lineage>
        <taxon>Bacteria</taxon>
        <taxon>Bacillati</taxon>
        <taxon>Actinomycetota</taxon>
        <taxon>Actinomycetes</taxon>
        <taxon>Propionibacteriales</taxon>
        <taxon>Nocardioidaceae</taxon>
        <taxon>Aeromicrobium</taxon>
    </lineage>
</organism>
<dbReference type="Gene3D" id="1.25.40.10">
    <property type="entry name" value="Tetratricopeptide repeat domain"/>
    <property type="match status" value="1"/>
</dbReference>
<keyword evidence="2" id="KW-1133">Transmembrane helix</keyword>
<evidence type="ECO:0000256" key="1">
    <source>
        <dbReference type="SAM" id="MobiDB-lite"/>
    </source>
</evidence>
<feature type="transmembrane region" description="Helical" evidence="2">
    <location>
        <begin position="127"/>
        <end position="145"/>
    </location>
</feature>
<keyword evidence="2" id="KW-0812">Transmembrane</keyword>
<dbReference type="InterPro" id="IPR052196">
    <property type="entry name" value="Bact_Kbp"/>
</dbReference>
<dbReference type="InterPro" id="IPR011990">
    <property type="entry name" value="TPR-like_helical_dom_sf"/>
</dbReference>
<feature type="compositionally biased region" description="Low complexity" evidence="1">
    <location>
        <begin position="279"/>
        <end position="298"/>
    </location>
</feature>
<dbReference type="Gene3D" id="3.10.350.10">
    <property type="entry name" value="LysM domain"/>
    <property type="match status" value="1"/>
</dbReference>
<protein>
    <recommendedName>
        <fullName evidence="3">Bacterial transcriptional activator domain-containing protein</fullName>
    </recommendedName>
</protein>
<keyword evidence="5" id="KW-1185">Reference proteome</keyword>
<feature type="region of interest" description="Disordered" evidence="1">
    <location>
        <begin position="1"/>
        <end position="28"/>
    </location>
</feature>
<evidence type="ECO:0000259" key="3">
    <source>
        <dbReference type="SMART" id="SM01043"/>
    </source>
</evidence>
<sequence>MTDDTTVTEPIDRSTDPSRFATASPGRPGDDRHLGEIFGSAVALLLLLVGLPVLLVALAGPPPIPTSLPSARDFAQQLSFEDLLTVLVAVLWLTWLWFLVCVVAEVLAARRGGLAKSVPLAGPLQRLARALVGALLLTGIMAGQAQAVTEAPAPTTTSVSSIVMADLPPVAVADDAGDTAVADEQTDNVGKKVYTVKAPKNGYHDNLWDISERHLGEGRRYHEIYELNKDRIQADGGKLQLARLIQPGWELQMPDDAVGLERVAPPAPVEAPPAPPAGVPSTDASGDVAAADGATAVSQSDQSGWMGGIGLLAAGVIGALALQRRRAAGRRARDEARDVEADLRIAASTERVDRLDHVLRDLTGRCRQAGVNPPPAYAALVDDVSVELLLAPARPEAVEGWEALDDGDRWRSVAPVEGPRSGDAVPYPALVALGIDPDGRDVLVDLESAGGIVAVTGDPGVAEQVAAAVAVQAATAPWSDVVRVTASDLPEGIAEVGDERLRVADLADELDGFERQIDSWRDGVLTGRMGRRGSLTSQVVVSGRVPSPDVASRLGALMGSGRQAFSVLVAGEHPGARWKLQVDEHGTLSVPLLGLTLEANRVTAAQVAAVAELFSASREVDRPDDGDRVSVPAPVRTHDDSAWAAASHRVAVLGKVAVQGGGALADERVELATELVTYLALHPEGVHPTVLSGAIWPRGVTADVRDAGIQRAREWLGSDADGSHLLRQDAEGRLALADSVVCDWDCARTLLVRSRRAATPREEIDLLRRGLKMARGEAFSGVPQGRYGWIAREDLPRTIARVLVDAASRLAELLSDQDDPAGSSAAAEAGLRVNPAHQGLWRALLRSRHAESGPAGVRRTLDEMGAALESVPLEAETEALVNELMPDTGSLATSG</sequence>
<name>A0ABY5M3D6_9ACTN</name>
<feature type="compositionally biased region" description="Pro residues" evidence="1">
    <location>
        <begin position="265"/>
        <end position="278"/>
    </location>
</feature>
<reference evidence="4 5" key="1">
    <citation type="submission" date="2022-08" db="EMBL/GenBank/DDBJ databases">
        <title>novel species in genus Aeromicrobium.</title>
        <authorList>
            <person name="Ye L."/>
        </authorList>
    </citation>
    <scope>NUCLEOTIDE SEQUENCE [LARGE SCALE GENOMIC DNA]</scope>
    <source>
        <strain evidence="5">zg-Y1379</strain>
    </source>
</reference>
<dbReference type="PANTHER" id="PTHR34700">
    <property type="entry name" value="POTASSIUM BINDING PROTEIN KBP"/>
    <property type="match status" value="1"/>
</dbReference>
<dbReference type="InterPro" id="IPR036779">
    <property type="entry name" value="LysM_dom_sf"/>
</dbReference>
<evidence type="ECO:0000313" key="5">
    <source>
        <dbReference type="Proteomes" id="UP001316184"/>
    </source>
</evidence>
<keyword evidence="2" id="KW-0472">Membrane</keyword>
<dbReference type="SMART" id="SM01043">
    <property type="entry name" value="BTAD"/>
    <property type="match status" value="1"/>
</dbReference>
<evidence type="ECO:0000256" key="2">
    <source>
        <dbReference type="SAM" id="Phobius"/>
    </source>
</evidence>
<feature type="transmembrane region" description="Helical" evidence="2">
    <location>
        <begin position="83"/>
        <end position="107"/>
    </location>
</feature>
<feature type="region of interest" description="Disordered" evidence="1">
    <location>
        <begin position="265"/>
        <end position="301"/>
    </location>
</feature>
<dbReference type="InterPro" id="IPR005158">
    <property type="entry name" value="BTAD"/>
</dbReference>
<dbReference type="RefSeq" id="WP_232402208.1">
    <property type="nucleotide sequence ID" value="NZ_CP102173.1"/>
</dbReference>
<feature type="domain" description="Bacterial transcriptional activator" evidence="3">
    <location>
        <begin position="742"/>
        <end position="885"/>
    </location>
</feature>